<protein>
    <submittedName>
        <fullName evidence="1">Uncharacterized protein</fullName>
    </submittedName>
</protein>
<dbReference type="KEGG" id="pbk:Back11_33410"/>
<organism evidence="1 2">
    <name type="scientific">Paenibacillus baekrokdamisoli</name>
    <dbReference type="NCBI Taxonomy" id="1712516"/>
    <lineage>
        <taxon>Bacteria</taxon>
        <taxon>Bacillati</taxon>
        <taxon>Bacillota</taxon>
        <taxon>Bacilli</taxon>
        <taxon>Bacillales</taxon>
        <taxon>Paenibacillaceae</taxon>
        <taxon>Paenibacillus</taxon>
    </lineage>
</organism>
<dbReference type="AlphaFoldDB" id="A0A3G9IUC3"/>
<proteinExistence type="predicted"/>
<dbReference type="EMBL" id="AP019308">
    <property type="protein sequence ID" value="BBH21996.1"/>
    <property type="molecule type" value="Genomic_DNA"/>
</dbReference>
<dbReference type="Proteomes" id="UP000275368">
    <property type="component" value="Chromosome"/>
</dbReference>
<keyword evidence="2" id="KW-1185">Reference proteome</keyword>
<evidence type="ECO:0000313" key="2">
    <source>
        <dbReference type="Proteomes" id="UP000275368"/>
    </source>
</evidence>
<reference evidence="1 2" key="1">
    <citation type="submission" date="2018-11" db="EMBL/GenBank/DDBJ databases">
        <title>Complete genome sequence of Paenibacillus baekrokdamisoli strain KCTC 33723.</title>
        <authorList>
            <person name="Kang S.W."/>
            <person name="Lee K.C."/>
            <person name="Kim K.K."/>
            <person name="Kim J.S."/>
            <person name="Kim D.S."/>
            <person name="Ko S.H."/>
            <person name="Yang S.H."/>
            <person name="Lee J.S."/>
        </authorList>
    </citation>
    <scope>NUCLEOTIDE SEQUENCE [LARGE SCALE GENOMIC DNA]</scope>
    <source>
        <strain evidence="1 2">KCTC 33723</strain>
    </source>
</reference>
<dbReference type="RefSeq" id="WP_164522601.1">
    <property type="nucleotide sequence ID" value="NZ_AP019308.1"/>
</dbReference>
<gene>
    <name evidence="1" type="ORF">Back11_33410</name>
</gene>
<sequence length="46" mass="5251">MEKMIFLGPSGSGKMTIKIFTAQLKPTSGEEGYEKNRTRNKQLIKY</sequence>
<accession>A0A3G9IUC3</accession>
<name>A0A3G9IUC3_9BACL</name>
<evidence type="ECO:0000313" key="1">
    <source>
        <dbReference type="EMBL" id="BBH21996.1"/>
    </source>
</evidence>